<evidence type="ECO:0000256" key="1">
    <source>
        <dbReference type="SAM" id="SignalP"/>
    </source>
</evidence>
<name>A0A9X2W0K3_9SPHN</name>
<protein>
    <submittedName>
        <fullName evidence="3">SPOR domain-containing protein</fullName>
    </submittedName>
</protein>
<dbReference type="GO" id="GO:0042834">
    <property type="term" value="F:peptidoglycan binding"/>
    <property type="evidence" value="ECO:0007669"/>
    <property type="project" value="InterPro"/>
</dbReference>
<reference evidence="3" key="1">
    <citation type="submission" date="2022-09" db="EMBL/GenBank/DDBJ databases">
        <title>The genome sequence of Tsuneonella sp. YG55.</title>
        <authorList>
            <person name="Liu Y."/>
        </authorList>
    </citation>
    <scope>NUCLEOTIDE SEQUENCE</scope>
    <source>
        <strain evidence="3">YG55</strain>
    </source>
</reference>
<evidence type="ECO:0000313" key="3">
    <source>
        <dbReference type="EMBL" id="MCT2558905.1"/>
    </source>
</evidence>
<evidence type="ECO:0000313" key="4">
    <source>
        <dbReference type="Proteomes" id="UP001142648"/>
    </source>
</evidence>
<keyword evidence="4" id="KW-1185">Reference proteome</keyword>
<feature type="domain" description="SPOR" evidence="2">
    <location>
        <begin position="358"/>
        <end position="442"/>
    </location>
</feature>
<evidence type="ECO:0000259" key="2">
    <source>
        <dbReference type="PROSITE" id="PS51724"/>
    </source>
</evidence>
<comment type="caution">
    <text evidence="3">The sequence shown here is derived from an EMBL/GenBank/DDBJ whole genome shotgun (WGS) entry which is preliminary data.</text>
</comment>
<dbReference type="Gene3D" id="3.30.70.1070">
    <property type="entry name" value="Sporulation related repeat"/>
    <property type="match status" value="1"/>
</dbReference>
<dbReference type="InterPro" id="IPR011990">
    <property type="entry name" value="TPR-like_helical_dom_sf"/>
</dbReference>
<dbReference type="InterPro" id="IPR007730">
    <property type="entry name" value="SPOR-like_dom"/>
</dbReference>
<accession>A0A9X2W0K3</accession>
<keyword evidence="1" id="KW-0732">Signal</keyword>
<feature type="chain" id="PRO_5040949259" evidence="1">
    <location>
        <begin position="21"/>
        <end position="457"/>
    </location>
</feature>
<dbReference type="RefSeq" id="WP_259961768.1">
    <property type="nucleotide sequence ID" value="NZ_JAOAMV010000003.1"/>
</dbReference>
<dbReference type="SUPFAM" id="SSF48452">
    <property type="entry name" value="TPR-like"/>
    <property type="match status" value="1"/>
</dbReference>
<dbReference type="Gene3D" id="1.25.40.10">
    <property type="entry name" value="Tetratricopeptide repeat domain"/>
    <property type="match status" value="1"/>
</dbReference>
<dbReference type="PROSITE" id="PS51724">
    <property type="entry name" value="SPOR"/>
    <property type="match status" value="1"/>
</dbReference>
<dbReference type="InterPro" id="IPR036680">
    <property type="entry name" value="SPOR-like_sf"/>
</dbReference>
<proteinExistence type="predicted"/>
<feature type="signal peptide" evidence="1">
    <location>
        <begin position="1"/>
        <end position="20"/>
    </location>
</feature>
<dbReference type="EMBL" id="JAOAMV010000003">
    <property type="protein sequence ID" value="MCT2558905.1"/>
    <property type="molecule type" value="Genomic_DNA"/>
</dbReference>
<sequence>MSRSARTHRMLTLAAGTALASAMLGGCTTQSAPRADISASRADVALKKGNVADAVAHAEAAVLADPRNASYRTTLGAAYMEAGRFLSARTSFDDAMALGDESPRTALGFALAAIATGDRGSAIEVLDDWQDDIPAGDLGLAFALAGDTARGVQILSNAVRGGDNTPKTRQNLAYALALNGNWAGARIMAAQDVPADQLDARISQWAAMAQPEETQARVASLLGTRAVADGGQPAQLALANTPSHQQLVAEAAALAVPAPVETRPVAVANAVGELPPLPIDDPAPVGSAPAIAAAAVRADEAHDFEDAFVPAAPTAATPARMMAAAVEFVSKPVVQSTAPRAAKARPVAGRSASSDAHALAAGNHLVQLGSFSSEAAAERAWGIYAKRFPQLSELEMVITKAVVRGKTYYRVSAGGLARAEAGSFCSSARRQGQGCYAWAEGTPMPGAVDAGVRMARR</sequence>
<gene>
    <name evidence="3" type="ORF">N0B51_07925</name>
</gene>
<organism evidence="3 4">
    <name type="scientific">Tsuneonella litorea</name>
    <dbReference type="NCBI Taxonomy" id="2976475"/>
    <lineage>
        <taxon>Bacteria</taxon>
        <taxon>Pseudomonadati</taxon>
        <taxon>Pseudomonadota</taxon>
        <taxon>Alphaproteobacteria</taxon>
        <taxon>Sphingomonadales</taxon>
        <taxon>Erythrobacteraceae</taxon>
        <taxon>Tsuneonella</taxon>
    </lineage>
</organism>
<dbReference type="Pfam" id="PF05036">
    <property type="entry name" value="SPOR"/>
    <property type="match status" value="1"/>
</dbReference>
<dbReference type="PROSITE" id="PS51257">
    <property type="entry name" value="PROKAR_LIPOPROTEIN"/>
    <property type="match status" value="1"/>
</dbReference>
<dbReference type="Proteomes" id="UP001142648">
    <property type="component" value="Unassembled WGS sequence"/>
</dbReference>
<dbReference type="AlphaFoldDB" id="A0A9X2W0K3"/>